<accession>A0A0D2HYA9</accession>
<dbReference type="VEuPathDB" id="FungiDB:Z519_02991"/>
<sequence length="798" mass="90539">MTNPLPADNRAYSSLFRTSEVMKIPLQFLLPYPDDHPNPHNALTEDILCGICKTGGNVKNVDPLNLGDGTINDAPEVGRSYLWDSPTLQRNHRCSLCRLVWRTFQPFYERLRENGPPNAVLGRNSGHGHGGPRWIELIAMVYKNTIDNRDIRKSGHVYIYEDERIPHFNITQCATDNGSTSGKAVDTEWRQSKLLKNDEIDFDVVRRWITVCKTEHGSKCNGHGGNKSPARRLIDVEKDCIVDGSTVKEYLTLSYVWGMAAQFMLTKDVVADSTNEAFFGSLGSKIPQSIRDAMQVCRNIGVRYLWVDALCIVQDDDEDKKDQIGLMDEIYGRAVAVLIVAAGDGADYGIPGMGEKKRALASYQETVDGKELMTSLATTTFSAKRSQWNTRAWTYQEYILGNRLLVFTETYIFFKCSESLFRDDTVAPALGLLPSVPIQSDDEWILFTLNNISEDMDPKEVWKDYYDGLLAFYLRRNMTFDSDALPAFSGILKVLSQSLGPFCFGLPKKYFGRSLLWTDPHQGVFKRRADFPSWSWAGWKWTFEYFAAERSTVGAYGYKMPEETVPMQFFVFGDDGKLKPFFLEEPEEPSVKSPAASKTDDLMDFIRLANQQAIAEPDLSFEEFQMKMLGDLMKKQNLKEPEPTTESMAEENERVSRLMSHLNPPDNCQELQYKDLISCHEHPDHLIAFYTSVAALKVPFSAHQNVEPGSTLPYDVQGRNGDTLFSCYIDPAWRDKQPESLEFVVIGLKEGGNAVALMLLENVGGIYYRANWAWKLSQHLKIKEWMGQSPVQKLIIWG</sequence>
<feature type="domain" description="Heterokaryon incompatibility" evidence="1">
    <location>
        <begin position="250"/>
        <end position="397"/>
    </location>
</feature>
<name>A0A0D2HYA9_CLAB1</name>
<protein>
    <recommendedName>
        <fullName evidence="1">Heterokaryon incompatibility domain-containing protein</fullName>
    </recommendedName>
</protein>
<evidence type="ECO:0000313" key="2">
    <source>
        <dbReference type="EMBL" id="KIW95925.1"/>
    </source>
</evidence>
<dbReference type="GeneID" id="27695919"/>
<evidence type="ECO:0000313" key="3">
    <source>
        <dbReference type="Proteomes" id="UP000053789"/>
    </source>
</evidence>
<dbReference type="Pfam" id="PF06985">
    <property type="entry name" value="HET"/>
    <property type="match status" value="1"/>
</dbReference>
<gene>
    <name evidence="2" type="ORF">Z519_02991</name>
</gene>
<proteinExistence type="predicted"/>
<dbReference type="PANTHER" id="PTHR33112">
    <property type="entry name" value="DOMAIN PROTEIN, PUTATIVE-RELATED"/>
    <property type="match status" value="1"/>
</dbReference>
<dbReference type="PANTHER" id="PTHR33112:SF12">
    <property type="entry name" value="HETEROKARYON INCOMPATIBILITY DOMAIN-CONTAINING PROTEIN"/>
    <property type="match status" value="1"/>
</dbReference>
<dbReference type="RefSeq" id="XP_016622594.1">
    <property type="nucleotide sequence ID" value="XM_016760744.1"/>
</dbReference>
<organism evidence="2 3">
    <name type="scientific">Cladophialophora bantiana (strain ATCC 10958 / CBS 173.52 / CDC B-1940 / NIH 8579)</name>
    <name type="common">Xylohypha bantiana</name>
    <dbReference type="NCBI Taxonomy" id="1442370"/>
    <lineage>
        <taxon>Eukaryota</taxon>
        <taxon>Fungi</taxon>
        <taxon>Dikarya</taxon>
        <taxon>Ascomycota</taxon>
        <taxon>Pezizomycotina</taxon>
        <taxon>Eurotiomycetes</taxon>
        <taxon>Chaetothyriomycetidae</taxon>
        <taxon>Chaetothyriales</taxon>
        <taxon>Herpotrichiellaceae</taxon>
        <taxon>Cladophialophora</taxon>
    </lineage>
</organism>
<dbReference type="AlphaFoldDB" id="A0A0D2HYA9"/>
<keyword evidence="3" id="KW-1185">Reference proteome</keyword>
<dbReference type="OrthoDB" id="4161767at2759"/>
<dbReference type="InterPro" id="IPR010730">
    <property type="entry name" value="HET"/>
</dbReference>
<dbReference type="Proteomes" id="UP000053789">
    <property type="component" value="Unassembled WGS sequence"/>
</dbReference>
<dbReference type="EMBL" id="KN846983">
    <property type="protein sequence ID" value="KIW95925.1"/>
    <property type="molecule type" value="Genomic_DNA"/>
</dbReference>
<reference evidence="2" key="1">
    <citation type="submission" date="2015-01" db="EMBL/GenBank/DDBJ databases">
        <title>The Genome Sequence of Cladophialophora bantiana CBS 173.52.</title>
        <authorList>
            <consortium name="The Broad Institute Genomics Platform"/>
            <person name="Cuomo C."/>
            <person name="de Hoog S."/>
            <person name="Gorbushina A."/>
            <person name="Stielow B."/>
            <person name="Teixiera M."/>
            <person name="Abouelleil A."/>
            <person name="Chapman S.B."/>
            <person name="Priest M."/>
            <person name="Young S.K."/>
            <person name="Wortman J."/>
            <person name="Nusbaum C."/>
            <person name="Birren B."/>
        </authorList>
    </citation>
    <scope>NUCLEOTIDE SEQUENCE [LARGE SCALE GENOMIC DNA]</scope>
    <source>
        <strain evidence="2">CBS 173.52</strain>
    </source>
</reference>
<evidence type="ECO:0000259" key="1">
    <source>
        <dbReference type="Pfam" id="PF06985"/>
    </source>
</evidence>
<dbReference type="HOGENOM" id="CLU_352318_0_0_1"/>